<dbReference type="Proteomes" id="UP000262477">
    <property type="component" value="Unassembled WGS sequence"/>
</dbReference>
<protein>
    <submittedName>
        <fullName evidence="2">Uncharacterized protein</fullName>
    </submittedName>
</protein>
<gene>
    <name evidence="2" type="ORF">DY245_15565</name>
</gene>
<sequence length="60" mass="6334">MPAGRGPLRRGQRRAAPAGCLHRAPAAQAVGRPAGLHAPAGRRSPGGVGHARNRRQARRW</sequence>
<proteinExistence type="predicted"/>
<accession>A0A371Q455</accession>
<feature type="compositionally biased region" description="Basic residues" evidence="1">
    <location>
        <begin position="51"/>
        <end position="60"/>
    </location>
</feature>
<evidence type="ECO:0000313" key="3">
    <source>
        <dbReference type="Proteomes" id="UP000262477"/>
    </source>
</evidence>
<organism evidence="2 3">
    <name type="scientific">Streptomyces inhibens</name>
    <dbReference type="NCBI Taxonomy" id="2293571"/>
    <lineage>
        <taxon>Bacteria</taxon>
        <taxon>Bacillati</taxon>
        <taxon>Actinomycetota</taxon>
        <taxon>Actinomycetes</taxon>
        <taxon>Kitasatosporales</taxon>
        <taxon>Streptomycetaceae</taxon>
        <taxon>Streptomyces</taxon>
    </lineage>
</organism>
<evidence type="ECO:0000313" key="2">
    <source>
        <dbReference type="EMBL" id="REK89467.1"/>
    </source>
</evidence>
<feature type="region of interest" description="Disordered" evidence="1">
    <location>
        <begin position="1"/>
        <end position="60"/>
    </location>
</feature>
<evidence type="ECO:0000256" key="1">
    <source>
        <dbReference type="SAM" id="MobiDB-lite"/>
    </source>
</evidence>
<keyword evidence="3" id="KW-1185">Reference proteome</keyword>
<name>A0A371Q455_STRIH</name>
<dbReference type="AlphaFoldDB" id="A0A371Q455"/>
<dbReference type="EMBL" id="QUAC01000123">
    <property type="protein sequence ID" value="REK89467.1"/>
    <property type="molecule type" value="Genomic_DNA"/>
</dbReference>
<comment type="caution">
    <text evidence="2">The sequence shown here is derived from an EMBL/GenBank/DDBJ whole genome shotgun (WGS) entry which is preliminary data.</text>
</comment>
<reference evidence="2 3" key="1">
    <citation type="submission" date="2018-08" db="EMBL/GenBank/DDBJ databases">
        <title>Streptomyces NEAU-D10 sp. nov., a novel Actinomycete isolated from soil.</title>
        <authorList>
            <person name="Jin L."/>
        </authorList>
    </citation>
    <scope>NUCLEOTIDE SEQUENCE [LARGE SCALE GENOMIC DNA]</scope>
    <source>
        <strain evidence="2 3">NEAU-D10</strain>
    </source>
</reference>